<evidence type="ECO:0000256" key="2">
    <source>
        <dbReference type="SAM" id="MobiDB-lite"/>
    </source>
</evidence>
<evidence type="ECO:0000256" key="1">
    <source>
        <dbReference type="ARBA" id="ARBA00022729"/>
    </source>
</evidence>
<name>A0A953I7Z4_SYMTR</name>
<protein>
    <recommendedName>
        <fullName evidence="3">NodB homology domain-containing protein</fullName>
    </recommendedName>
</protein>
<organism evidence="4 5">
    <name type="scientific">Symbiobacterium thermophilum</name>
    <dbReference type="NCBI Taxonomy" id="2734"/>
    <lineage>
        <taxon>Bacteria</taxon>
        <taxon>Bacillati</taxon>
        <taxon>Bacillota</taxon>
        <taxon>Clostridia</taxon>
        <taxon>Eubacteriales</taxon>
        <taxon>Symbiobacteriaceae</taxon>
        <taxon>Symbiobacterium</taxon>
    </lineage>
</organism>
<dbReference type="Pfam" id="PF01522">
    <property type="entry name" value="Polysacc_deac_1"/>
    <property type="match status" value="1"/>
</dbReference>
<dbReference type="GO" id="GO:0005975">
    <property type="term" value="P:carbohydrate metabolic process"/>
    <property type="evidence" value="ECO:0007669"/>
    <property type="project" value="InterPro"/>
</dbReference>
<evidence type="ECO:0000313" key="5">
    <source>
        <dbReference type="Proteomes" id="UP000732377"/>
    </source>
</evidence>
<dbReference type="AlphaFoldDB" id="A0A953I7Z4"/>
<feature type="compositionally biased region" description="Low complexity" evidence="2">
    <location>
        <begin position="94"/>
        <end position="104"/>
    </location>
</feature>
<reference evidence="4" key="1">
    <citation type="submission" date="2017-11" db="EMBL/GenBank/DDBJ databases">
        <title>Three new genomes from thermophilic consortium.</title>
        <authorList>
            <person name="Quaggio R."/>
            <person name="Amgarten D."/>
            <person name="Setubal J.C."/>
        </authorList>
    </citation>
    <scope>NUCLEOTIDE SEQUENCE</scope>
    <source>
        <strain evidence="4">ZCTH01-B2</strain>
    </source>
</reference>
<proteinExistence type="predicted"/>
<comment type="caution">
    <text evidence="4">The sequence shown here is derived from an EMBL/GenBank/DDBJ whole genome shotgun (WGS) entry which is preliminary data.</text>
</comment>
<dbReference type="Gene3D" id="3.20.20.370">
    <property type="entry name" value="Glycoside hydrolase/deacetylase"/>
    <property type="match status" value="1"/>
</dbReference>
<evidence type="ECO:0000259" key="3">
    <source>
        <dbReference type="PROSITE" id="PS51677"/>
    </source>
</evidence>
<sequence length="356" mass="37781">MPKPHTRVAAVLSAGVLILLTMWLWSASVPTGAPLAPETTENPSPPRSPAPPSTGPGIIPSASAGEPTDLSADEPPHEPGTEDRETPEEPDPADPGADGGTEPVPGGGSGESGPEGSELAVRVPVLLYHHLEPGADGSNGAIISTEEFAAQMAWLKANGFTTITTAQLLAWLGDGEPLPDRPVMITFDDGYRSNYLHAYPVLQQHGFSGVIFMVTGLAGQKVGRLEYLTWEDMHAMTASGVIEIQAHSHDGHRHIDGQPALVHWSEDEILADWQLLSEALAAAELPPATAYAYPFGAHDEECIDALRKAGVKLGFTVHHGHVAQDHDPLRLNRLVVYPGMDECAFARLVTGRAACE</sequence>
<dbReference type="PANTHER" id="PTHR34216:SF7">
    <property type="entry name" value="POLY-BETA-1,6-N-ACETYL-D-GLUCOSAMINE N-DEACETYLASE"/>
    <property type="match status" value="1"/>
</dbReference>
<dbReference type="InterPro" id="IPR002509">
    <property type="entry name" value="NODB_dom"/>
</dbReference>
<accession>A0A953I7Z4</accession>
<dbReference type="Proteomes" id="UP000732377">
    <property type="component" value="Unassembled WGS sequence"/>
</dbReference>
<feature type="compositionally biased region" description="Pro residues" evidence="2">
    <location>
        <begin position="43"/>
        <end position="54"/>
    </location>
</feature>
<feature type="compositionally biased region" description="Basic and acidic residues" evidence="2">
    <location>
        <begin position="74"/>
        <end position="84"/>
    </location>
</feature>
<keyword evidence="1" id="KW-0732">Signal</keyword>
<dbReference type="PROSITE" id="PS51677">
    <property type="entry name" value="NODB"/>
    <property type="match status" value="1"/>
</dbReference>
<gene>
    <name evidence="4" type="ORF">CWE10_03445</name>
</gene>
<dbReference type="RefSeq" id="WP_273377991.1">
    <property type="nucleotide sequence ID" value="NZ_PIUK01000018.1"/>
</dbReference>
<feature type="domain" description="NodB homology" evidence="3">
    <location>
        <begin position="181"/>
        <end position="356"/>
    </location>
</feature>
<dbReference type="GO" id="GO:0016810">
    <property type="term" value="F:hydrolase activity, acting on carbon-nitrogen (but not peptide) bonds"/>
    <property type="evidence" value="ECO:0007669"/>
    <property type="project" value="InterPro"/>
</dbReference>
<dbReference type="PANTHER" id="PTHR34216">
    <property type="match status" value="1"/>
</dbReference>
<evidence type="ECO:0000313" key="4">
    <source>
        <dbReference type="EMBL" id="MBY6275261.1"/>
    </source>
</evidence>
<dbReference type="InterPro" id="IPR051398">
    <property type="entry name" value="Polysacch_Deacetylase"/>
</dbReference>
<dbReference type="SUPFAM" id="SSF88713">
    <property type="entry name" value="Glycoside hydrolase/deacetylase"/>
    <property type="match status" value="1"/>
</dbReference>
<dbReference type="EMBL" id="PIUK01000018">
    <property type="protein sequence ID" value="MBY6275261.1"/>
    <property type="molecule type" value="Genomic_DNA"/>
</dbReference>
<feature type="region of interest" description="Disordered" evidence="2">
    <location>
        <begin position="35"/>
        <end position="116"/>
    </location>
</feature>
<dbReference type="InterPro" id="IPR011330">
    <property type="entry name" value="Glyco_hydro/deAcase_b/a-brl"/>
</dbReference>
<dbReference type="CDD" id="cd10966">
    <property type="entry name" value="CE4_yadE_5s"/>
    <property type="match status" value="1"/>
</dbReference>